<proteinExistence type="inferred from homology"/>
<name>A0A1M5XNH5_9BACT</name>
<dbReference type="GO" id="GO:0110001">
    <property type="term" value="C:toxin-antitoxin complex"/>
    <property type="evidence" value="ECO:0007669"/>
    <property type="project" value="InterPro"/>
</dbReference>
<protein>
    <submittedName>
        <fullName evidence="5">Uncharacterized conserved protein YutE, UPF0331/DUF86 family</fullName>
    </submittedName>
</protein>
<dbReference type="GO" id="GO:0016787">
    <property type="term" value="F:hydrolase activity"/>
    <property type="evidence" value="ECO:0007669"/>
    <property type="project" value="UniProtKB-KW"/>
</dbReference>
<keyword evidence="2" id="KW-0540">Nuclease</keyword>
<keyword evidence="1" id="KW-1277">Toxin-antitoxin system</keyword>
<dbReference type="InterPro" id="IPR037038">
    <property type="entry name" value="HepT-like_sf"/>
</dbReference>
<comment type="similarity">
    <text evidence="4">Belongs to the HepT RNase toxin family.</text>
</comment>
<dbReference type="InterPro" id="IPR052379">
    <property type="entry name" value="Type_VII_TA_RNase"/>
</dbReference>
<evidence type="ECO:0000256" key="1">
    <source>
        <dbReference type="ARBA" id="ARBA00022649"/>
    </source>
</evidence>
<accession>A0A1M5XNH5</accession>
<evidence type="ECO:0000256" key="4">
    <source>
        <dbReference type="ARBA" id="ARBA00024207"/>
    </source>
</evidence>
<dbReference type="EMBL" id="FQXS01000021">
    <property type="protein sequence ID" value="SHI01316.1"/>
    <property type="molecule type" value="Genomic_DNA"/>
</dbReference>
<dbReference type="NCBIfam" id="NF047751">
    <property type="entry name" value="HepT_toxin"/>
    <property type="match status" value="1"/>
</dbReference>
<dbReference type="PANTHER" id="PTHR33397">
    <property type="entry name" value="UPF0331 PROTEIN YUTE"/>
    <property type="match status" value="1"/>
</dbReference>
<dbReference type="Pfam" id="PF01934">
    <property type="entry name" value="HepT-like"/>
    <property type="match status" value="1"/>
</dbReference>
<keyword evidence="6" id="KW-1185">Reference proteome</keyword>
<dbReference type="InterPro" id="IPR008201">
    <property type="entry name" value="HepT-like"/>
</dbReference>
<keyword evidence="3" id="KW-0378">Hydrolase</keyword>
<dbReference type="AlphaFoldDB" id="A0A1M5XNH5"/>
<dbReference type="OrthoDB" id="5368533at2"/>
<dbReference type="RefSeq" id="WP_073377606.1">
    <property type="nucleotide sequence ID" value="NZ_FQXS01000021.1"/>
</dbReference>
<dbReference type="Gene3D" id="1.20.120.580">
    <property type="entry name" value="bsu32300-like"/>
    <property type="match status" value="1"/>
</dbReference>
<evidence type="ECO:0000313" key="6">
    <source>
        <dbReference type="Proteomes" id="UP000184139"/>
    </source>
</evidence>
<dbReference type="GO" id="GO:0004540">
    <property type="term" value="F:RNA nuclease activity"/>
    <property type="evidence" value="ECO:0007669"/>
    <property type="project" value="InterPro"/>
</dbReference>
<dbReference type="STRING" id="1121409.SAMN02745124_03227"/>
<dbReference type="PANTHER" id="PTHR33397:SF5">
    <property type="entry name" value="RNASE YUTE-RELATED"/>
    <property type="match status" value="1"/>
</dbReference>
<evidence type="ECO:0000256" key="2">
    <source>
        <dbReference type="ARBA" id="ARBA00022722"/>
    </source>
</evidence>
<evidence type="ECO:0000256" key="3">
    <source>
        <dbReference type="ARBA" id="ARBA00022801"/>
    </source>
</evidence>
<dbReference type="SUPFAM" id="SSF81593">
    <property type="entry name" value="Nucleotidyltransferase substrate binding subunit/domain"/>
    <property type="match status" value="1"/>
</dbReference>
<organism evidence="5 6">
    <name type="scientific">Desulfofustis glycolicus DSM 9705</name>
    <dbReference type="NCBI Taxonomy" id="1121409"/>
    <lineage>
        <taxon>Bacteria</taxon>
        <taxon>Pseudomonadati</taxon>
        <taxon>Thermodesulfobacteriota</taxon>
        <taxon>Desulfobulbia</taxon>
        <taxon>Desulfobulbales</taxon>
        <taxon>Desulfocapsaceae</taxon>
        <taxon>Desulfofustis</taxon>
    </lineage>
</organism>
<gene>
    <name evidence="5" type="ORF">SAMN02745124_03227</name>
</gene>
<dbReference type="Proteomes" id="UP000184139">
    <property type="component" value="Unassembled WGS sequence"/>
</dbReference>
<sequence>MSLNKDLLRTRCQEIIESCDRLDKIARLSKDAFLSDQDAKDIASYRLLLAIEGALNICYHICSKKLKKVPENYADCFRLLGESALIPPDLADKLQKMARFRNLLVHVYWEVDEDLIYTILLSHVQDLREFVGKVAYLG</sequence>
<evidence type="ECO:0000313" key="5">
    <source>
        <dbReference type="EMBL" id="SHI01316.1"/>
    </source>
</evidence>
<reference evidence="5 6" key="1">
    <citation type="submission" date="2016-11" db="EMBL/GenBank/DDBJ databases">
        <authorList>
            <person name="Jaros S."/>
            <person name="Januszkiewicz K."/>
            <person name="Wedrychowicz H."/>
        </authorList>
    </citation>
    <scope>NUCLEOTIDE SEQUENCE [LARGE SCALE GENOMIC DNA]</scope>
    <source>
        <strain evidence="5 6">DSM 9705</strain>
    </source>
</reference>